<evidence type="ECO:0000259" key="5">
    <source>
        <dbReference type="Pfam" id="PF01753"/>
    </source>
</evidence>
<evidence type="ECO:0000256" key="1">
    <source>
        <dbReference type="ARBA" id="ARBA00022723"/>
    </source>
</evidence>
<evidence type="ECO:0000313" key="7">
    <source>
        <dbReference type="Proteomes" id="UP000717328"/>
    </source>
</evidence>
<evidence type="ECO:0000256" key="4">
    <source>
        <dbReference type="SAM" id="MobiDB-lite"/>
    </source>
</evidence>
<dbReference type="OrthoDB" id="432970at2759"/>
<dbReference type="InterPro" id="IPR002893">
    <property type="entry name" value="Znf_MYND"/>
</dbReference>
<keyword evidence="2" id="KW-0863">Zinc-finger</keyword>
<dbReference type="AlphaFoldDB" id="A0A9P7GM73"/>
<evidence type="ECO:0000256" key="3">
    <source>
        <dbReference type="ARBA" id="ARBA00022833"/>
    </source>
</evidence>
<keyword evidence="1" id="KW-0479">Metal-binding</keyword>
<organism evidence="6 7">
    <name type="scientific">Sphagnurus paluster</name>
    <dbReference type="NCBI Taxonomy" id="117069"/>
    <lineage>
        <taxon>Eukaryota</taxon>
        <taxon>Fungi</taxon>
        <taxon>Dikarya</taxon>
        <taxon>Basidiomycota</taxon>
        <taxon>Agaricomycotina</taxon>
        <taxon>Agaricomycetes</taxon>
        <taxon>Agaricomycetidae</taxon>
        <taxon>Agaricales</taxon>
        <taxon>Tricholomatineae</taxon>
        <taxon>Lyophyllaceae</taxon>
        <taxon>Sphagnurus</taxon>
    </lineage>
</organism>
<sequence>MKWREIVQKEPSRVVRTLRLMPGRSTKEGDTQADIYPALEVVKEVSMEGRNGTESETWISLVDAGLADALCKNVQEMVTFLNALPGMPRELLEKTKRESDQVYSIFYEPSDLTVQIIARHWKYSLTPDDTKMTAAMLNMFLQPDHPRHVAYVRSNGLDSSVSLLLSKILIGVGPTPTASKQKQAKALMAAFADHFVRLSGRAASAELDFLACIIGAAKHEQAEPEIAKAVLKSTPFWNAMFRLLKKSAKPSAEVHGHPVDPEVEKKHRFYVMSNIVGTTTNIIHDATFENPRECEPLFRIWANENLFGALDEVMEQLVGINGMTSAYASLLSRNAPEPVSVQIGRLTGVLDNVLKQGTPALRQLLRTQFPRWRTLSALIRHDMQRQFQAGPPQPFAPGKIPPPDSNIWDHGAWQCFCALQWSCIDLRTACGKRGCDKAATTIVCQCQVVRYCSEACQIKDSKEHNLVCGHMPLVETVNAQNKMGSALKSSPTEKEMKPATDVAGPDGLEDLD</sequence>
<feature type="region of interest" description="Disordered" evidence="4">
    <location>
        <begin position="483"/>
        <end position="512"/>
    </location>
</feature>
<accession>A0A9P7GM73</accession>
<reference evidence="6" key="1">
    <citation type="submission" date="2021-02" db="EMBL/GenBank/DDBJ databases">
        <authorList>
            <person name="Nieuwenhuis M."/>
            <person name="Van De Peppel L.J.J."/>
        </authorList>
    </citation>
    <scope>NUCLEOTIDE SEQUENCE</scope>
    <source>
        <strain evidence="6">D49</strain>
    </source>
</reference>
<reference evidence="6" key="2">
    <citation type="submission" date="2021-10" db="EMBL/GenBank/DDBJ databases">
        <title>Phylogenomics reveals ancestral predisposition of the termite-cultivated fungus Termitomyces towards a domesticated lifestyle.</title>
        <authorList>
            <person name="Auxier B."/>
            <person name="Grum-Grzhimaylo A."/>
            <person name="Cardenas M.E."/>
            <person name="Lodge J.D."/>
            <person name="Laessoe T."/>
            <person name="Pedersen O."/>
            <person name="Smith M.E."/>
            <person name="Kuyper T.W."/>
            <person name="Franco-Molano E.A."/>
            <person name="Baroni T.J."/>
            <person name="Aanen D.K."/>
        </authorList>
    </citation>
    <scope>NUCLEOTIDE SEQUENCE</scope>
    <source>
        <strain evidence="6">D49</strain>
    </source>
</reference>
<evidence type="ECO:0000256" key="2">
    <source>
        <dbReference type="ARBA" id="ARBA00022771"/>
    </source>
</evidence>
<dbReference type="Pfam" id="PF01753">
    <property type="entry name" value="zf-MYND"/>
    <property type="match status" value="1"/>
</dbReference>
<dbReference type="Proteomes" id="UP000717328">
    <property type="component" value="Unassembled WGS sequence"/>
</dbReference>
<gene>
    <name evidence="6" type="ORF">H0H81_007140</name>
</gene>
<protein>
    <recommendedName>
        <fullName evidence="5">MYND-type domain-containing protein</fullName>
    </recommendedName>
</protein>
<dbReference type="EMBL" id="JABCKI010000189">
    <property type="protein sequence ID" value="KAG5651860.1"/>
    <property type="molecule type" value="Genomic_DNA"/>
</dbReference>
<dbReference type="Gene3D" id="6.10.140.2220">
    <property type="match status" value="1"/>
</dbReference>
<dbReference type="SUPFAM" id="SSF144232">
    <property type="entry name" value="HIT/MYND zinc finger-like"/>
    <property type="match status" value="1"/>
</dbReference>
<feature type="domain" description="MYND-type" evidence="5">
    <location>
        <begin position="430"/>
        <end position="468"/>
    </location>
</feature>
<comment type="caution">
    <text evidence="6">The sequence shown here is derived from an EMBL/GenBank/DDBJ whole genome shotgun (WGS) entry which is preliminary data.</text>
</comment>
<keyword evidence="3" id="KW-0862">Zinc</keyword>
<keyword evidence="7" id="KW-1185">Reference proteome</keyword>
<name>A0A9P7GM73_9AGAR</name>
<proteinExistence type="predicted"/>
<dbReference type="GO" id="GO:0008270">
    <property type="term" value="F:zinc ion binding"/>
    <property type="evidence" value="ECO:0007669"/>
    <property type="project" value="UniProtKB-KW"/>
</dbReference>
<evidence type="ECO:0000313" key="6">
    <source>
        <dbReference type="EMBL" id="KAG5651860.1"/>
    </source>
</evidence>